<dbReference type="EMBL" id="LBWP01000002">
    <property type="protein sequence ID" value="KKR11931.1"/>
    <property type="molecule type" value="Genomic_DNA"/>
</dbReference>
<sequence length="278" mass="31721">MTRERLNGSQNSEIQTKEGVTWGDLLGLTEKPSTIENKRDLNGVIFEGFSNKQESWIKKQVEGIGLPTDNIKTVTYAENSPRETTTLGSANLLIGEYRLYKSLTNPKLPERAQEGTMIHELLHMCDPFSHVHPKDFKDVYATHEDREHARRHAEAVAKQSAETHVFLNGYHKALFKSFENGDIDKERFLMETHAIMGELRFTNPKHLEQVESSQQKKLQKLGKENEFVQIMSHEGDGKPVGIDRTLVSLIKDVLNQEQLDGHINMVSNSFSKQRSPLR</sequence>
<evidence type="ECO:0000313" key="2">
    <source>
        <dbReference type="Proteomes" id="UP000034246"/>
    </source>
</evidence>
<proteinExistence type="predicted"/>
<comment type="caution">
    <text evidence="1">The sequence shown here is derived from an EMBL/GenBank/DDBJ whole genome shotgun (WGS) entry which is preliminary data.</text>
</comment>
<dbReference type="Proteomes" id="UP000034246">
    <property type="component" value="Unassembled WGS sequence"/>
</dbReference>
<dbReference type="AlphaFoldDB" id="A0A0G0NGI1"/>
<evidence type="ECO:0000313" key="1">
    <source>
        <dbReference type="EMBL" id="KKR11931.1"/>
    </source>
</evidence>
<reference evidence="1 2" key="1">
    <citation type="journal article" date="2015" name="Nature">
        <title>rRNA introns, odd ribosomes, and small enigmatic genomes across a large radiation of phyla.</title>
        <authorList>
            <person name="Brown C.T."/>
            <person name="Hug L.A."/>
            <person name="Thomas B.C."/>
            <person name="Sharon I."/>
            <person name="Castelle C.J."/>
            <person name="Singh A."/>
            <person name="Wilkins M.J."/>
            <person name="Williams K.H."/>
            <person name="Banfield J.F."/>
        </authorList>
    </citation>
    <scope>NUCLEOTIDE SEQUENCE [LARGE SCALE GENOMIC DNA]</scope>
</reference>
<gene>
    <name evidence="1" type="ORF">UT39_C0002G0112</name>
</gene>
<accession>A0A0G0NGI1</accession>
<organism evidence="1 2">
    <name type="scientific">Candidatus Woesebacteria bacterium GW2011_GWA1_39_21</name>
    <dbReference type="NCBI Taxonomy" id="1618550"/>
    <lineage>
        <taxon>Bacteria</taxon>
        <taxon>Candidatus Woeseibacteriota</taxon>
    </lineage>
</organism>
<name>A0A0G0NGI1_9BACT</name>
<protein>
    <submittedName>
        <fullName evidence="1">Uncharacterized protein</fullName>
    </submittedName>
</protein>